<feature type="region of interest" description="Disordered" evidence="5">
    <location>
        <begin position="129"/>
        <end position="183"/>
    </location>
</feature>
<evidence type="ECO:0000256" key="5">
    <source>
        <dbReference type="SAM" id="MobiDB-lite"/>
    </source>
</evidence>
<evidence type="ECO:0000313" key="8">
    <source>
        <dbReference type="Proteomes" id="UP000719412"/>
    </source>
</evidence>
<dbReference type="Proteomes" id="UP000719412">
    <property type="component" value="Unassembled WGS sequence"/>
</dbReference>
<keyword evidence="3 6" id="KW-1133">Transmembrane helix</keyword>
<dbReference type="GO" id="GO:0022857">
    <property type="term" value="F:transmembrane transporter activity"/>
    <property type="evidence" value="ECO:0007669"/>
    <property type="project" value="InterPro"/>
</dbReference>
<keyword evidence="8" id="KW-1185">Reference proteome</keyword>
<comment type="caution">
    <text evidence="7">The sequence shown here is derived from an EMBL/GenBank/DDBJ whole genome shotgun (WGS) entry which is preliminary data.</text>
</comment>
<evidence type="ECO:0000256" key="1">
    <source>
        <dbReference type="ARBA" id="ARBA00004370"/>
    </source>
</evidence>
<proteinExistence type="predicted"/>
<dbReference type="AlphaFoldDB" id="A0A8J6L3F2"/>
<dbReference type="SUPFAM" id="SSF103473">
    <property type="entry name" value="MFS general substrate transporter"/>
    <property type="match status" value="1"/>
</dbReference>
<feature type="transmembrane region" description="Helical" evidence="6">
    <location>
        <begin position="32"/>
        <end position="52"/>
    </location>
</feature>
<evidence type="ECO:0000256" key="3">
    <source>
        <dbReference type="ARBA" id="ARBA00022989"/>
    </source>
</evidence>
<name>A0A8J6L3F2_TENMO</name>
<gene>
    <name evidence="7" type="ORF">GEV33_012527</name>
</gene>
<dbReference type="Gene3D" id="1.20.1250.20">
    <property type="entry name" value="MFS general substrate transporter like domains"/>
    <property type="match status" value="1"/>
</dbReference>
<feature type="transmembrane region" description="Helical" evidence="6">
    <location>
        <begin position="83"/>
        <end position="102"/>
    </location>
</feature>
<reference evidence="7" key="1">
    <citation type="journal article" date="2020" name="J Insects Food Feed">
        <title>The yellow mealworm (Tenebrio molitor) genome: a resource for the emerging insects as food and feed industry.</title>
        <authorList>
            <person name="Eriksson T."/>
            <person name="Andere A."/>
            <person name="Kelstrup H."/>
            <person name="Emery V."/>
            <person name="Picard C."/>
        </authorList>
    </citation>
    <scope>NUCLEOTIDE SEQUENCE</scope>
    <source>
        <strain evidence="7">Stoneville</strain>
        <tissue evidence="7">Whole head</tissue>
    </source>
</reference>
<organism evidence="7 8">
    <name type="scientific">Tenebrio molitor</name>
    <name type="common">Yellow mealworm beetle</name>
    <dbReference type="NCBI Taxonomy" id="7067"/>
    <lineage>
        <taxon>Eukaryota</taxon>
        <taxon>Metazoa</taxon>
        <taxon>Ecdysozoa</taxon>
        <taxon>Arthropoda</taxon>
        <taxon>Hexapoda</taxon>
        <taxon>Insecta</taxon>
        <taxon>Pterygota</taxon>
        <taxon>Neoptera</taxon>
        <taxon>Endopterygota</taxon>
        <taxon>Coleoptera</taxon>
        <taxon>Polyphaga</taxon>
        <taxon>Cucujiformia</taxon>
        <taxon>Tenebrionidae</taxon>
        <taxon>Tenebrio</taxon>
    </lineage>
</organism>
<evidence type="ECO:0000313" key="7">
    <source>
        <dbReference type="EMBL" id="KAH0810264.1"/>
    </source>
</evidence>
<dbReference type="PANTHER" id="PTHR48021">
    <property type="match status" value="1"/>
</dbReference>
<accession>A0A8J6L3F2</accession>
<dbReference type="InterPro" id="IPR036259">
    <property type="entry name" value="MFS_trans_sf"/>
</dbReference>
<dbReference type="Pfam" id="PF00083">
    <property type="entry name" value="Sugar_tr"/>
    <property type="match status" value="1"/>
</dbReference>
<protein>
    <submittedName>
        <fullName evidence="7">Uncharacterized protein</fullName>
    </submittedName>
</protein>
<keyword evidence="4 6" id="KW-0472">Membrane</keyword>
<reference evidence="7" key="2">
    <citation type="submission" date="2021-08" db="EMBL/GenBank/DDBJ databases">
        <authorList>
            <person name="Eriksson T."/>
        </authorList>
    </citation>
    <scope>NUCLEOTIDE SEQUENCE</scope>
    <source>
        <strain evidence="7">Stoneville</strain>
        <tissue evidence="7">Whole head</tissue>
    </source>
</reference>
<dbReference type="GO" id="GO:0016020">
    <property type="term" value="C:membrane"/>
    <property type="evidence" value="ECO:0007669"/>
    <property type="project" value="UniProtKB-SubCell"/>
</dbReference>
<dbReference type="EMBL" id="JABDTM020027608">
    <property type="protein sequence ID" value="KAH0810264.1"/>
    <property type="molecule type" value="Genomic_DNA"/>
</dbReference>
<sequence>MTWTSPIFPKLYSNDSEVNPFDKPITTDEDSWIGSLINIGAMIGPFPYGFIGEKYGRKIGLLAISIPHIISYLTLAFSRTVYLYYFARLLGGIAVGGGYTLLPMYVAETSGRDALETAREYNLNVGVGGDNRKKGRAEREARYRPQRYSSTPPTIGGAVPSDLTSFPKKKRRRHQQTDNSTRTKKTFCLKRRAGFAKTKKIFFHPGLDRHEAVDVSGDLDFLGDFLGPTVDNEIQAWNLTPHPGVWFFTNLPSGIRKSAPRRLGLAFLDSSSSLTLFGPSTSPHPQKALPRALSCLL</sequence>
<evidence type="ECO:0000256" key="2">
    <source>
        <dbReference type="ARBA" id="ARBA00022692"/>
    </source>
</evidence>
<dbReference type="InterPro" id="IPR050549">
    <property type="entry name" value="MFS_Trehalose_Transporter"/>
</dbReference>
<evidence type="ECO:0000256" key="6">
    <source>
        <dbReference type="SAM" id="Phobius"/>
    </source>
</evidence>
<dbReference type="PANTHER" id="PTHR48021:SF47">
    <property type="entry name" value="GH17672P"/>
    <property type="match status" value="1"/>
</dbReference>
<feature type="transmembrane region" description="Helical" evidence="6">
    <location>
        <begin position="59"/>
        <end position="77"/>
    </location>
</feature>
<dbReference type="InterPro" id="IPR005828">
    <property type="entry name" value="MFS_sugar_transport-like"/>
</dbReference>
<comment type="subcellular location">
    <subcellularLocation>
        <location evidence="1">Membrane</location>
    </subcellularLocation>
</comment>
<evidence type="ECO:0000256" key="4">
    <source>
        <dbReference type="ARBA" id="ARBA00023136"/>
    </source>
</evidence>
<keyword evidence="2 6" id="KW-0812">Transmembrane</keyword>